<sequence length="982" mass="111051">MSHTTSTHLDKEFKAKVTQSRIDYFSSKGQEAVTKDDLIKAINEGIGKLKLNTLLIIVIIFLTIFANPAFFWLFLLCIPVSTWDKRMKTTVLNYEIDAEMQRHYQLFLQSFLQINNTQKMWNITQLQKLNSIYDQKKNAGAGSLIGKTSVAPPQIVQADCLVKPFYIKTNIDVLLFDIHSIQILFLPEIVLIKKGNLVTFANYSAVLMHTSATRFIENGSVPKDGRVIDYTWRYVNQNGTPDKRYKNNRKIPVVSYGLLSMDAANFTVELMTSNDQTPVAAGKAVSSYQAYLKSCSQASTQHAEPNPVQNQNNTMNDNSNSFENVPVGMHLSEYKKAKEQSASQPVDAIINDSSNTPLPILATPDITGSSATPNPIKINSGHFEDTPLMVRPDEYKKAKENFVPQSGDAVIDISNIIPSPITAASVTPSLSVPTNDYWIQQLEIPYERSIMQNPQIKSETLRMYSALCSYADNLLKSQGKSLEQEVQRLQKRAGYYDNILYTFYCIAEGHVTKGYSGRDYYNYDYSYQILQSHIGEQLKQQIYKKAVALEQNLPAPSEETCRDFSLTPNGLPIVWWDWDGSLRAQIAMTPQEISILKCTPSRNTKLWDLPAVKQEIVSLYLNLWGIIQRNFSKDIKWKKYVRENLQAIANGTYNYNQYYEKICDLLSALLKMSESTVRSLLPKSSYTQSLKTDQEQHVISLFLPKQCVAELDAYLAGYPQAIPPAKVKAMLSALSNSEAGNWRTAAELLLQSPSEDWVTILLQNQKTTDYEKLLHEIVKTSENKDLVLLVIFELNRFSKLTPALKKKVEHLLYENNLPYFEKLASSTTALTEEVFHNLLKLKEPVRKTIQLNSTEIEKSKQELNETVSILTDFADESTDTTDSSSADTEIPEETGQNPNAIGGFSTEAVHLVQKILEQGQIPAQELEEYALSQGKLLNSYISGINQEFFDYIGDQLLLIDNDQIIVDEFYIDLAKELLTHEA</sequence>
<gene>
    <name evidence="4" type="ORF">OUY18_09740</name>
</gene>
<evidence type="ECO:0000256" key="2">
    <source>
        <dbReference type="SAM" id="Phobius"/>
    </source>
</evidence>
<keyword evidence="2" id="KW-0812">Transmembrane</keyword>
<evidence type="ECO:0000256" key="1">
    <source>
        <dbReference type="SAM" id="MobiDB-lite"/>
    </source>
</evidence>
<proteinExistence type="predicted"/>
<keyword evidence="5" id="KW-1185">Reference proteome</keyword>
<keyword evidence="2" id="KW-1133">Transmembrane helix</keyword>
<evidence type="ECO:0000313" key="5">
    <source>
        <dbReference type="Proteomes" id="UP001082703"/>
    </source>
</evidence>
<accession>A0ABT4BWU9</accession>
<feature type="domain" description="TerB-C" evidence="3">
    <location>
        <begin position="840"/>
        <end position="972"/>
    </location>
</feature>
<comment type="caution">
    <text evidence="4">The sequence shown here is derived from an EMBL/GenBank/DDBJ whole genome shotgun (WGS) entry which is preliminary data.</text>
</comment>
<organism evidence="4 5">
    <name type="scientific">Caproiciproducens galactitolivorans</name>
    <dbReference type="NCBI Taxonomy" id="642589"/>
    <lineage>
        <taxon>Bacteria</taxon>
        <taxon>Bacillati</taxon>
        <taxon>Bacillota</taxon>
        <taxon>Clostridia</taxon>
        <taxon>Eubacteriales</taxon>
        <taxon>Acutalibacteraceae</taxon>
        <taxon>Caproiciproducens</taxon>
    </lineage>
</organism>
<dbReference type="Pfam" id="PF15615">
    <property type="entry name" value="TerB_C"/>
    <property type="match status" value="1"/>
</dbReference>
<dbReference type="EMBL" id="JAPOHA010000009">
    <property type="protein sequence ID" value="MCY1714533.1"/>
    <property type="molecule type" value="Genomic_DNA"/>
</dbReference>
<feature type="transmembrane region" description="Helical" evidence="2">
    <location>
        <begin position="54"/>
        <end position="78"/>
    </location>
</feature>
<evidence type="ECO:0000259" key="3">
    <source>
        <dbReference type="Pfam" id="PF15615"/>
    </source>
</evidence>
<dbReference type="RefSeq" id="WP_268058587.1">
    <property type="nucleotide sequence ID" value="NZ_JAPOHA010000009.1"/>
</dbReference>
<name>A0ABT4BWU9_9FIRM</name>
<dbReference type="Proteomes" id="UP001082703">
    <property type="component" value="Unassembled WGS sequence"/>
</dbReference>
<feature type="region of interest" description="Disordered" evidence="1">
    <location>
        <begin position="874"/>
        <end position="899"/>
    </location>
</feature>
<keyword evidence="2" id="KW-0472">Membrane</keyword>
<protein>
    <recommendedName>
        <fullName evidence="3">TerB-C domain-containing protein</fullName>
    </recommendedName>
</protein>
<evidence type="ECO:0000313" key="4">
    <source>
        <dbReference type="EMBL" id="MCY1714533.1"/>
    </source>
</evidence>
<dbReference type="InterPro" id="IPR028932">
    <property type="entry name" value="TerB-C"/>
</dbReference>
<feature type="region of interest" description="Disordered" evidence="1">
    <location>
        <begin position="366"/>
        <end position="385"/>
    </location>
</feature>
<reference evidence="4 5" key="1">
    <citation type="submission" date="2022-11" db="EMBL/GenBank/DDBJ databases">
        <authorList>
            <person name="Caiyu Z."/>
        </authorList>
    </citation>
    <scope>NUCLEOTIDE SEQUENCE [LARGE SCALE GENOMIC DNA]</scope>
    <source>
        <strain evidence="4 5">YR-4</strain>
    </source>
</reference>